<gene>
    <name evidence="2" type="ORF">E3N88_37880</name>
</gene>
<evidence type="ECO:0000313" key="3">
    <source>
        <dbReference type="Proteomes" id="UP000326396"/>
    </source>
</evidence>
<feature type="compositionally biased region" description="Polar residues" evidence="1">
    <location>
        <begin position="31"/>
        <end position="40"/>
    </location>
</feature>
<organism evidence="2 3">
    <name type="scientific">Mikania micrantha</name>
    <name type="common">bitter vine</name>
    <dbReference type="NCBI Taxonomy" id="192012"/>
    <lineage>
        <taxon>Eukaryota</taxon>
        <taxon>Viridiplantae</taxon>
        <taxon>Streptophyta</taxon>
        <taxon>Embryophyta</taxon>
        <taxon>Tracheophyta</taxon>
        <taxon>Spermatophyta</taxon>
        <taxon>Magnoliopsida</taxon>
        <taxon>eudicotyledons</taxon>
        <taxon>Gunneridae</taxon>
        <taxon>Pentapetalae</taxon>
        <taxon>asterids</taxon>
        <taxon>campanulids</taxon>
        <taxon>Asterales</taxon>
        <taxon>Asteraceae</taxon>
        <taxon>Asteroideae</taxon>
        <taxon>Heliantheae alliance</taxon>
        <taxon>Eupatorieae</taxon>
        <taxon>Mikania</taxon>
    </lineage>
</organism>
<name>A0A5N6LSF6_9ASTR</name>
<keyword evidence="3" id="KW-1185">Reference proteome</keyword>
<dbReference type="Proteomes" id="UP000326396">
    <property type="component" value="Linkage Group LG8"/>
</dbReference>
<feature type="compositionally biased region" description="Low complexity" evidence="1">
    <location>
        <begin position="41"/>
        <end position="56"/>
    </location>
</feature>
<accession>A0A5N6LSF6</accession>
<dbReference type="EMBL" id="SZYD01000018">
    <property type="protein sequence ID" value="KAD2804503.1"/>
    <property type="molecule type" value="Genomic_DNA"/>
</dbReference>
<reference evidence="2 3" key="1">
    <citation type="submission" date="2019-05" db="EMBL/GenBank/DDBJ databases">
        <title>Mikania micrantha, genome provides insights into the molecular mechanism of rapid growth.</title>
        <authorList>
            <person name="Liu B."/>
        </authorList>
    </citation>
    <scope>NUCLEOTIDE SEQUENCE [LARGE SCALE GENOMIC DNA]</scope>
    <source>
        <strain evidence="2">NLD-2019</strain>
        <tissue evidence="2">Leaf</tissue>
    </source>
</reference>
<sequence length="104" mass="11575">MNSQKADWDLATTLLNDEVIRQAAQNPQCSTVLVTPATQNSPAQAAPHPSHAPHQPDSTTQYHQPYYQSTFRGRGRGRNNYRGQGQGVTNSGEMNWKINVERPT</sequence>
<evidence type="ECO:0000256" key="1">
    <source>
        <dbReference type="SAM" id="MobiDB-lite"/>
    </source>
</evidence>
<protein>
    <submittedName>
        <fullName evidence="2">Uncharacterized protein</fullName>
    </submittedName>
</protein>
<feature type="region of interest" description="Disordered" evidence="1">
    <location>
        <begin position="31"/>
        <end position="104"/>
    </location>
</feature>
<proteinExistence type="predicted"/>
<comment type="caution">
    <text evidence="2">The sequence shown here is derived from an EMBL/GenBank/DDBJ whole genome shotgun (WGS) entry which is preliminary data.</text>
</comment>
<feature type="compositionally biased region" description="Polar residues" evidence="1">
    <location>
        <begin position="57"/>
        <end position="71"/>
    </location>
</feature>
<evidence type="ECO:0000313" key="2">
    <source>
        <dbReference type="EMBL" id="KAD2804503.1"/>
    </source>
</evidence>
<dbReference type="AlphaFoldDB" id="A0A5N6LSF6"/>